<reference evidence="8" key="1">
    <citation type="submission" date="2021-01" db="UniProtKB">
        <authorList>
            <consortium name="EnsemblMetazoa"/>
        </authorList>
    </citation>
    <scope>IDENTIFICATION</scope>
</reference>
<evidence type="ECO:0000256" key="3">
    <source>
        <dbReference type="ARBA" id="ARBA00022895"/>
    </source>
</evidence>
<keyword evidence="9" id="KW-1185">Reference proteome</keyword>
<evidence type="ECO:0000313" key="9">
    <source>
        <dbReference type="Proteomes" id="UP000594260"/>
    </source>
</evidence>
<dbReference type="CDD" id="cd11655">
    <property type="entry name" value="rap1_myb-like"/>
    <property type="match status" value="1"/>
</dbReference>
<dbReference type="GO" id="GO:0070187">
    <property type="term" value="C:shelterin complex"/>
    <property type="evidence" value="ECO:0007669"/>
    <property type="project" value="TreeGrafter"/>
</dbReference>
<dbReference type="InterPro" id="IPR009057">
    <property type="entry name" value="Homeodomain-like_sf"/>
</dbReference>
<dbReference type="GO" id="GO:0010833">
    <property type="term" value="P:telomere maintenance via telomere lengthening"/>
    <property type="evidence" value="ECO:0007669"/>
    <property type="project" value="UniProtKB-UniRule"/>
</dbReference>
<accession>A0A7M7M9A9</accession>
<protein>
    <recommendedName>
        <fullName evidence="5">Telomeric repeat-binding factor 2-interacting protein 1</fullName>
        <shortName evidence="5">TERF2-interacting telomeric protein 1</shortName>
    </recommendedName>
    <alternativeName>
        <fullName evidence="5">Repressor/activator protein 1 homolog</fullName>
    </alternativeName>
</protein>
<dbReference type="Pfam" id="PF08914">
    <property type="entry name" value="Myb_Rap1"/>
    <property type="match status" value="1"/>
</dbReference>
<evidence type="ECO:0000313" key="8">
    <source>
        <dbReference type="EnsemblMetazoa" id="XP_022659339"/>
    </source>
</evidence>
<feature type="compositionally biased region" description="Polar residues" evidence="6">
    <location>
        <begin position="216"/>
        <end position="226"/>
    </location>
</feature>
<comment type="function">
    <text evidence="5">Acts both as a regulator of telomere function and as a transcription regulator. Involved in the regulation of telomere length and protection as a component of the shelterin complex (telosome). Does not bind DNA directly: recruited to telomeric double-stranded 5'-TTAGGG-3' repeats via its interaction with terf2. Independently of its function in telomeres, also acts as a transcription regulator: recruited to extratelomeric 5'-TTAGGG-3' sites via its association with terf2 or other factors, and regulates gene expression.</text>
</comment>
<dbReference type="InterPro" id="IPR039595">
    <property type="entry name" value="TE2IP/Rap1"/>
</dbReference>
<dbReference type="GO" id="GO:0031848">
    <property type="term" value="P:protection from non-homologous end joining at telomere"/>
    <property type="evidence" value="ECO:0007669"/>
    <property type="project" value="TreeGrafter"/>
</dbReference>
<keyword evidence="5" id="KW-0010">Activator</keyword>
<proteinExistence type="inferred from homology"/>
<organism evidence="8 9">
    <name type="scientific">Varroa destructor</name>
    <name type="common">Honeybee mite</name>
    <dbReference type="NCBI Taxonomy" id="109461"/>
    <lineage>
        <taxon>Eukaryota</taxon>
        <taxon>Metazoa</taxon>
        <taxon>Ecdysozoa</taxon>
        <taxon>Arthropoda</taxon>
        <taxon>Chelicerata</taxon>
        <taxon>Arachnida</taxon>
        <taxon>Acari</taxon>
        <taxon>Parasitiformes</taxon>
        <taxon>Mesostigmata</taxon>
        <taxon>Gamasina</taxon>
        <taxon>Dermanyssoidea</taxon>
        <taxon>Varroidae</taxon>
        <taxon>Varroa</taxon>
    </lineage>
</organism>
<sequence length="528" mass="60273">MTAQCVTETLSVAATQASSLWLPAIIDKGEIVLHNWAVQKSYLYKTSPLWCFIPVRVSKEKRMAMTFKDIFEYDCNWPPKSTNRTWAMFTQKEDKLILEYLLKTHQFTRLGGNEVWKKLATSRKFNPGQRTFHSLRERYRKYLISHLGRYLKPRQQELLLGKLPGSLSMPSKMTSKKEAVEEQGCAKLYLNNESEYSACDSVDSQTSKKNVDPENNGHQSVGQSIMSWGPSTRAVNIRNALRERADLVSKLSTKGAIVSTSTPAAFITTEHRIVKANLLAENFQTSSDDAIQNPNAKIEELLEQKDTKMEMKQFHMESSTPLLPLKAPRELQCDEGPHDLKLEIYDAKQVEPDANHILNLKIRNELRFSFKFAQAAGNSSEMTTPAVLLSHVQHELQNVLLGHAQPELPDVLPGHVRSFEEQLLIRHCKKDDCVGLEAYLDCWVDLQRVLAKAERHDGQWCQSFYARLLMARVNDLLVVPMCTRKSICSTLDITPDQLYSFFKEGQTSEQKEAFRQLLETTHNLRAVI</sequence>
<dbReference type="Proteomes" id="UP000594260">
    <property type="component" value="Unplaced"/>
</dbReference>
<dbReference type="PANTHER" id="PTHR16466">
    <property type="entry name" value="TELOMERE REPEAT-BINDING FACTOR 2-INTERACTING PROTEIN 1"/>
    <property type="match status" value="1"/>
</dbReference>
<evidence type="ECO:0000256" key="4">
    <source>
        <dbReference type="ARBA" id="ARBA00023242"/>
    </source>
</evidence>
<evidence type="ECO:0000256" key="2">
    <source>
        <dbReference type="ARBA" id="ARBA00022454"/>
    </source>
</evidence>
<dbReference type="InParanoid" id="A0A7M7M9A9"/>
<evidence type="ECO:0000256" key="1">
    <source>
        <dbReference type="ARBA" id="ARBA00010467"/>
    </source>
</evidence>
<comment type="similarity">
    <text evidence="1 5">Belongs to the RAP1 family.</text>
</comment>
<dbReference type="PANTHER" id="PTHR16466:SF6">
    <property type="entry name" value="TELOMERIC REPEAT-BINDING FACTOR 2-INTERACTING PROTEIN 1"/>
    <property type="match status" value="1"/>
</dbReference>
<evidence type="ECO:0000256" key="5">
    <source>
        <dbReference type="RuleBase" id="RU367107"/>
    </source>
</evidence>
<keyword evidence="3 5" id="KW-0779">Telomere</keyword>
<comment type="subunit">
    <text evidence="5">Homodimer.</text>
</comment>
<feature type="region of interest" description="Disordered" evidence="6">
    <location>
        <begin position="200"/>
        <end position="226"/>
    </location>
</feature>
<dbReference type="KEGG" id="vde:111249584"/>
<dbReference type="AlphaFoldDB" id="A0A7M7M9A9"/>
<keyword evidence="5" id="KW-0805">Transcription regulation</keyword>
<keyword evidence="4 5" id="KW-0539">Nucleus</keyword>
<comment type="subcellular location">
    <subcellularLocation>
        <location evidence="5">Nucleus</location>
    </subcellularLocation>
    <subcellularLocation>
        <location evidence="5">Chromosome</location>
        <location evidence="5">Telomere</location>
    </subcellularLocation>
</comment>
<evidence type="ECO:0000256" key="6">
    <source>
        <dbReference type="SAM" id="MobiDB-lite"/>
    </source>
</evidence>
<dbReference type="GO" id="GO:0006355">
    <property type="term" value="P:regulation of DNA-templated transcription"/>
    <property type="evidence" value="ECO:0007669"/>
    <property type="project" value="UniProtKB-UniRule"/>
</dbReference>
<dbReference type="RefSeq" id="XP_022659339.1">
    <property type="nucleotide sequence ID" value="XM_022803604.1"/>
</dbReference>
<feature type="domain" description="TERF2-interacting telomeric protein 1 Myb" evidence="7">
    <location>
        <begin position="89"/>
        <end position="144"/>
    </location>
</feature>
<dbReference type="OrthoDB" id="435460at2759"/>
<name>A0A7M7M9A9_VARDE</name>
<dbReference type="Gene3D" id="1.10.10.60">
    <property type="entry name" value="Homeodomain-like"/>
    <property type="match status" value="1"/>
</dbReference>
<dbReference type="GeneID" id="111249584"/>
<keyword evidence="5" id="KW-0804">Transcription</keyword>
<dbReference type="EnsemblMetazoa" id="XM_022803604">
    <property type="protein sequence ID" value="XP_022659339"/>
    <property type="gene ID" value="LOC111249584"/>
</dbReference>
<dbReference type="GO" id="GO:0042162">
    <property type="term" value="F:telomeric DNA binding"/>
    <property type="evidence" value="ECO:0007669"/>
    <property type="project" value="TreeGrafter"/>
</dbReference>
<keyword evidence="2 5" id="KW-0158">Chromosome</keyword>
<evidence type="ECO:0000259" key="7">
    <source>
        <dbReference type="Pfam" id="PF08914"/>
    </source>
</evidence>
<dbReference type="InterPro" id="IPR015010">
    <property type="entry name" value="TERF2IP_Myb"/>
</dbReference>
<dbReference type="SUPFAM" id="SSF46689">
    <property type="entry name" value="Homeodomain-like"/>
    <property type="match status" value="1"/>
</dbReference>